<dbReference type="RefSeq" id="WP_121283123.1">
    <property type="nucleotide sequence ID" value="NZ_RCCK01000010.1"/>
</dbReference>
<evidence type="ECO:0000313" key="1">
    <source>
        <dbReference type="EMBL" id="RLJ80523.1"/>
    </source>
</evidence>
<dbReference type="Proteomes" id="UP000297429">
    <property type="component" value="Unassembled WGS sequence"/>
</dbReference>
<gene>
    <name evidence="1" type="ORF">BCL90_1305</name>
    <name evidence="2" type="ORF">E3V97_14530</name>
</gene>
<reference evidence="2 4" key="2">
    <citation type="submission" date="2019-03" db="EMBL/GenBank/DDBJ databases">
        <authorList>
            <person name="He R.-H."/>
        </authorList>
    </citation>
    <scope>NUCLEOTIDE SEQUENCE [LARGE SCALE GENOMIC DNA]</scope>
    <source>
        <strain evidence="2 4">DSM 19624</strain>
    </source>
</reference>
<dbReference type="OrthoDB" id="800122at2"/>
<evidence type="ECO:0000313" key="4">
    <source>
        <dbReference type="Proteomes" id="UP000297429"/>
    </source>
</evidence>
<sequence length="74" mass="7648">MAAYSVDGDAIQVNPSVPQNANITITGYLTAGQSITAEGIEITDATRGIVLKSPNGNRWRITVSDSGVLTTAAL</sequence>
<evidence type="ECO:0000313" key="2">
    <source>
        <dbReference type="EMBL" id="TFB31793.1"/>
    </source>
</evidence>
<dbReference type="EMBL" id="RCCK01000010">
    <property type="protein sequence ID" value="RLJ80523.1"/>
    <property type="molecule type" value="Genomic_DNA"/>
</dbReference>
<organism evidence="1 3">
    <name type="scientific">Pedobacter alluvionis</name>
    <dbReference type="NCBI Taxonomy" id="475253"/>
    <lineage>
        <taxon>Bacteria</taxon>
        <taxon>Pseudomonadati</taxon>
        <taxon>Bacteroidota</taxon>
        <taxon>Sphingobacteriia</taxon>
        <taxon>Sphingobacteriales</taxon>
        <taxon>Sphingobacteriaceae</taxon>
        <taxon>Pedobacter</taxon>
    </lineage>
</organism>
<accession>A0A497YAD6</accession>
<dbReference type="Proteomes" id="UP000273898">
    <property type="component" value="Unassembled WGS sequence"/>
</dbReference>
<dbReference type="AlphaFoldDB" id="A0A497YAD6"/>
<name>A0A497YAD6_9SPHI</name>
<reference evidence="1 3" key="1">
    <citation type="submission" date="2018-10" db="EMBL/GenBank/DDBJ databases">
        <title>Genomic Encyclopedia of Archaeal and Bacterial Type Strains, Phase II (KMG-II): from individual species to whole genera.</title>
        <authorList>
            <person name="Goeker M."/>
        </authorList>
    </citation>
    <scope>NUCLEOTIDE SEQUENCE [LARGE SCALE GENOMIC DNA]</scope>
    <source>
        <strain evidence="1 3">DSM 19624</strain>
    </source>
</reference>
<comment type="caution">
    <text evidence="1">The sequence shown here is derived from an EMBL/GenBank/DDBJ whole genome shotgun (WGS) entry which is preliminary data.</text>
</comment>
<dbReference type="EMBL" id="SOPX01000002">
    <property type="protein sequence ID" value="TFB31793.1"/>
    <property type="molecule type" value="Genomic_DNA"/>
</dbReference>
<evidence type="ECO:0000313" key="3">
    <source>
        <dbReference type="Proteomes" id="UP000273898"/>
    </source>
</evidence>
<keyword evidence="4" id="KW-1185">Reference proteome</keyword>
<proteinExistence type="predicted"/>
<protein>
    <submittedName>
        <fullName evidence="1">Uncharacterized protein</fullName>
    </submittedName>
</protein>